<sequence length="76" mass="8611">MKTKAASFARESVFAGSLLQTPDMIRQHHLPGRIADWFDQGKIRWTSSEFLSRINAESRRATHRTLEGGRSIGKIV</sequence>
<dbReference type="OrthoDB" id="9792162at2"/>
<organism evidence="1 2">
    <name type="scientific">Stieleria marina</name>
    <dbReference type="NCBI Taxonomy" id="1930275"/>
    <lineage>
        <taxon>Bacteria</taxon>
        <taxon>Pseudomonadati</taxon>
        <taxon>Planctomycetota</taxon>
        <taxon>Planctomycetia</taxon>
        <taxon>Pirellulales</taxon>
        <taxon>Pirellulaceae</taxon>
        <taxon>Stieleria</taxon>
    </lineage>
</organism>
<dbReference type="RefSeq" id="WP_145417355.1">
    <property type="nucleotide sequence ID" value="NZ_CP036526.1"/>
</dbReference>
<gene>
    <name evidence="1" type="ORF">K239x_17160</name>
</gene>
<dbReference type="AlphaFoldDB" id="A0A517NRN8"/>
<dbReference type="Gene3D" id="3.40.50.720">
    <property type="entry name" value="NAD(P)-binding Rossmann-like Domain"/>
    <property type="match status" value="1"/>
</dbReference>
<reference evidence="1 2" key="1">
    <citation type="submission" date="2019-02" db="EMBL/GenBank/DDBJ databases">
        <title>Deep-cultivation of Planctomycetes and their phenomic and genomic characterization uncovers novel biology.</title>
        <authorList>
            <person name="Wiegand S."/>
            <person name="Jogler M."/>
            <person name="Boedeker C."/>
            <person name="Pinto D."/>
            <person name="Vollmers J."/>
            <person name="Rivas-Marin E."/>
            <person name="Kohn T."/>
            <person name="Peeters S.H."/>
            <person name="Heuer A."/>
            <person name="Rast P."/>
            <person name="Oberbeckmann S."/>
            <person name="Bunk B."/>
            <person name="Jeske O."/>
            <person name="Meyerdierks A."/>
            <person name="Storesund J.E."/>
            <person name="Kallscheuer N."/>
            <person name="Luecker S."/>
            <person name="Lage O.M."/>
            <person name="Pohl T."/>
            <person name="Merkel B.J."/>
            <person name="Hornburger P."/>
            <person name="Mueller R.-W."/>
            <person name="Bruemmer F."/>
            <person name="Labrenz M."/>
            <person name="Spormann A.M."/>
            <person name="Op den Camp H."/>
            <person name="Overmann J."/>
            <person name="Amann R."/>
            <person name="Jetten M.S.M."/>
            <person name="Mascher T."/>
            <person name="Medema M.H."/>
            <person name="Devos D.P."/>
            <person name="Kaster A.-K."/>
            <person name="Ovreas L."/>
            <person name="Rohde M."/>
            <person name="Galperin M.Y."/>
            <person name="Jogler C."/>
        </authorList>
    </citation>
    <scope>NUCLEOTIDE SEQUENCE [LARGE SCALE GENOMIC DNA]</scope>
    <source>
        <strain evidence="1 2">K23_9</strain>
    </source>
</reference>
<evidence type="ECO:0000313" key="1">
    <source>
        <dbReference type="EMBL" id="QDT09765.1"/>
    </source>
</evidence>
<name>A0A517NRN8_9BACT</name>
<keyword evidence="2" id="KW-1185">Reference proteome</keyword>
<proteinExistence type="predicted"/>
<protein>
    <submittedName>
        <fullName evidence="1">Zinc-type alcohol dehydrogenase-like protein</fullName>
    </submittedName>
</protein>
<evidence type="ECO:0000313" key="2">
    <source>
        <dbReference type="Proteomes" id="UP000319817"/>
    </source>
</evidence>
<dbReference type="Proteomes" id="UP000319817">
    <property type="component" value="Chromosome"/>
</dbReference>
<dbReference type="Gene3D" id="3.90.180.10">
    <property type="entry name" value="Medium-chain alcohol dehydrogenases, catalytic domain"/>
    <property type="match status" value="1"/>
</dbReference>
<dbReference type="EMBL" id="CP036526">
    <property type="protein sequence ID" value="QDT09765.1"/>
    <property type="molecule type" value="Genomic_DNA"/>
</dbReference>
<accession>A0A517NRN8</accession>